<dbReference type="InParanoid" id="F4RW92"/>
<dbReference type="VEuPathDB" id="FungiDB:MELLADRAFT_109374"/>
<dbReference type="EMBL" id="GL883125">
    <property type="protein sequence ID" value="EGG03360.1"/>
    <property type="molecule type" value="Genomic_DNA"/>
</dbReference>
<reference evidence="3" key="1">
    <citation type="journal article" date="2011" name="Proc. Natl. Acad. Sci. U.S.A.">
        <title>Obligate biotrophy features unraveled by the genomic analysis of rust fungi.</title>
        <authorList>
            <person name="Duplessis S."/>
            <person name="Cuomo C.A."/>
            <person name="Lin Y.-C."/>
            <person name="Aerts A."/>
            <person name="Tisserant E."/>
            <person name="Veneault-Fourrey C."/>
            <person name="Joly D.L."/>
            <person name="Hacquard S."/>
            <person name="Amselem J."/>
            <person name="Cantarel B.L."/>
            <person name="Chiu R."/>
            <person name="Coutinho P.M."/>
            <person name="Feau N."/>
            <person name="Field M."/>
            <person name="Frey P."/>
            <person name="Gelhaye E."/>
            <person name="Goldberg J."/>
            <person name="Grabherr M.G."/>
            <person name="Kodira C.D."/>
            <person name="Kohler A."/>
            <person name="Kuees U."/>
            <person name="Lindquist E.A."/>
            <person name="Lucas S.M."/>
            <person name="Mago R."/>
            <person name="Mauceli E."/>
            <person name="Morin E."/>
            <person name="Murat C."/>
            <person name="Pangilinan J.L."/>
            <person name="Park R."/>
            <person name="Pearson M."/>
            <person name="Quesneville H."/>
            <person name="Rouhier N."/>
            <person name="Sakthikumar S."/>
            <person name="Salamov A.A."/>
            <person name="Schmutz J."/>
            <person name="Selles B."/>
            <person name="Shapiro H."/>
            <person name="Tanguay P."/>
            <person name="Tuskan G.A."/>
            <person name="Henrissat B."/>
            <person name="Van de Peer Y."/>
            <person name="Rouze P."/>
            <person name="Ellis J.G."/>
            <person name="Dodds P.N."/>
            <person name="Schein J.E."/>
            <person name="Zhong S."/>
            <person name="Hamelin R.C."/>
            <person name="Grigoriev I.V."/>
            <person name="Szabo L.J."/>
            <person name="Martin F."/>
        </authorList>
    </citation>
    <scope>NUCLEOTIDE SEQUENCE [LARGE SCALE GENOMIC DNA]</scope>
    <source>
        <strain evidence="3">98AG31 / pathotype 3-4-7</strain>
    </source>
</reference>
<dbReference type="RefSeq" id="XP_007413495.1">
    <property type="nucleotide sequence ID" value="XM_007413433.1"/>
</dbReference>
<sequence length="195" mass="22094">MTKQQTSTKKFLLSYLKSSNQYVVSRKKQWGSVKKGWKTTEEILDAIDELVNAKPSCRQKWNDWVLKKAKVIVAAQSPPTGSLYININKLDQPFFDHAIDVKRDDTVIQSMNFIHELISFKLGIHKKTSDETSVESLHINSDSNLESDSDLDSHEDCQAATNSAATNDYHKSKDKAENTQTRLKSVFSKSIVKSL</sequence>
<proteinExistence type="predicted"/>
<protein>
    <submittedName>
        <fullName evidence="2">Uncharacterized protein</fullName>
    </submittedName>
</protein>
<evidence type="ECO:0000256" key="1">
    <source>
        <dbReference type="SAM" id="MobiDB-lite"/>
    </source>
</evidence>
<accession>F4RW92</accession>
<evidence type="ECO:0000313" key="3">
    <source>
        <dbReference type="Proteomes" id="UP000001072"/>
    </source>
</evidence>
<dbReference type="HOGENOM" id="CLU_061421_0_0_1"/>
<dbReference type="AlphaFoldDB" id="F4RW92"/>
<evidence type="ECO:0000313" key="2">
    <source>
        <dbReference type="EMBL" id="EGG03360.1"/>
    </source>
</evidence>
<name>F4RW92_MELLP</name>
<dbReference type="Proteomes" id="UP000001072">
    <property type="component" value="Unassembled WGS sequence"/>
</dbReference>
<organism evidence="3">
    <name type="scientific">Melampsora larici-populina (strain 98AG31 / pathotype 3-4-7)</name>
    <name type="common">Poplar leaf rust fungus</name>
    <dbReference type="NCBI Taxonomy" id="747676"/>
    <lineage>
        <taxon>Eukaryota</taxon>
        <taxon>Fungi</taxon>
        <taxon>Dikarya</taxon>
        <taxon>Basidiomycota</taxon>
        <taxon>Pucciniomycotina</taxon>
        <taxon>Pucciniomycetes</taxon>
        <taxon>Pucciniales</taxon>
        <taxon>Melampsoraceae</taxon>
        <taxon>Melampsora</taxon>
    </lineage>
</organism>
<gene>
    <name evidence="2" type="ORF">MELLADRAFT_109374</name>
</gene>
<feature type="region of interest" description="Disordered" evidence="1">
    <location>
        <begin position="144"/>
        <end position="178"/>
    </location>
</feature>
<feature type="compositionally biased region" description="Basic and acidic residues" evidence="1">
    <location>
        <begin position="168"/>
        <end position="177"/>
    </location>
</feature>
<keyword evidence="3" id="KW-1185">Reference proteome</keyword>
<dbReference type="KEGG" id="mlr:MELLADRAFT_109374"/>
<dbReference type="GeneID" id="18923748"/>